<evidence type="ECO:0000256" key="8">
    <source>
        <dbReference type="ARBA" id="ARBA00022837"/>
    </source>
</evidence>
<evidence type="ECO:0000256" key="1">
    <source>
        <dbReference type="ARBA" id="ARBA00022448"/>
    </source>
</evidence>
<dbReference type="GO" id="GO:0098703">
    <property type="term" value="P:calcium ion import across plasma membrane"/>
    <property type="evidence" value="ECO:0007669"/>
    <property type="project" value="TreeGrafter"/>
</dbReference>
<keyword evidence="5 23" id="KW-0812">Transmembrane</keyword>
<reference evidence="25" key="3">
    <citation type="submission" date="2025-09" db="UniProtKB">
        <authorList>
            <consortium name="Ensembl"/>
        </authorList>
    </citation>
    <scope>IDENTIFICATION</scope>
</reference>
<dbReference type="InterPro" id="IPR005450">
    <property type="entry name" value="VDCC_L_a1ssu"/>
</dbReference>
<evidence type="ECO:0000259" key="24">
    <source>
        <dbReference type="SMART" id="SM01062"/>
    </source>
</evidence>
<proteinExistence type="inferred from homology"/>
<dbReference type="Gene3D" id="6.10.250.2180">
    <property type="match status" value="1"/>
</dbReference>
<evidence type="ECO:0000256" key="2">
    <source>
        <dbReference type="ARBA" id="ARBA00022553"/>
    </source>
</evidence>
<feature type="transmembrane region" description="Helical" evidence="23">
    <location>
        <begin position="1042"/>
        <end position="1068"/>
    </location>
</feature>
<dbReference type="STRING" id="9555.ENSPANP00000005976"/>
<evidence type="ECO:0000256" key="7">
    <source>
        <dbReference type="ARBA" id="ARBA00022737"/>
    </source>
</evidence>
<feature type="transmembrane region" description="Helical" evidence="23">
    <location>
        <begin position="795"/>
        <end position="817"/>
    </location>
</feature>
<evidence type="ECO:0000256" key="20">
    <source>
        <dbReference type="PIRSR" id="PIRSR602077-3"/>
    </source>
</evidence>
<feature type="transmembrane region" description="Helical" evidence="23">
    <location>
        <begin position="870"/>
        <end position="896"/>
    </location>
</feature>
<evidence type="ECO:0000256" key="3">
    <source>
        <dbReference type="ARBA" id="ARBA00022568"/>
    </source>
</evidence>
<keyword evidence="3 21" id="KW-0109">Calcium transport</keyword>
<organism evidence="25 26">
    <name type="scientific">Papio anubis</name>
    <name type="common">Olive baboon</name>
    <dbReference type="NCBI Taxonomy" id="9555"/>
    <lineage>
        <taxon>Eukaryota</taxon>
        <taxon>Metazoa</taxon>
        <taxon>Chordata</taxon>
        <taxon>Craniata</taxon>
        <taxon>Vertebrata</taxon>
        <taxon>Euteleostomi</taxon>
        <taxon>Mammalia</taxon>
        <taxon>Eutheria</taxon>
        <taxon>Euarchontoglires</taxon>
        <taxon>Primates</taxon>
        <taxon>Haplorrhini</taxon>
        <taxon>Catarrhini</taxon>
        <taxon>Cercopithecidae</taxon>
        <taxon>Cercopithecinae</taxon>
        <taxon>Papio</taxon>
    </lineage>
</organism>
<dbReference type="InterPro" id="IPR005821">
    <property type="entry name" value="Ion_trans_dom"/>
</dbReference>
<dbReference type="Gene3D" id="1.10.287.70">
    <property type="match status" value="4"/>
</dbReference>
<feature type="compositionally biased region" description="Acidic residues" evidence="22">
    <location>
        <begin position="742"/>
        <end position="751"/>
    </location>
</feature>
<accession>A0A096N134</accession>
<feature type="transmembrane region" description="Helical" evidence="23">
    <location>
        <begin position="278"/>
        <end position="299"/>
    </location>
</feature>
<dbReference type="GO" id="GO:0046872">
    <property type="term" value="F:metal ion binding"/>
    <property type="evidence" value="ECO:0007669"/>
    <property type="project" value="UniProtKB-KW"/>
</dbReference>
<feature type="transmembrane region" description="Helical" evidence="23">
    <location>
        <begin position="311"/>
        <end position="333"/>
    </location>
</feature>
<sequence length="1873" mass="212456">MEPSSPQDEGLRKKQPKKPVPEILPRPPRALFCLTLENPLRKACISIVEWKPFETIILLTIFANCVALAVYLPMPEDDNNSLNLGLEKLEYFFLIVFSIEAAMKIIAYGFLFHQDAYLRSGWNVLDFTIVFLGVFTVILEQVNVIQSNTAPMSSKGAGLDVKALRAFRVLRPLRLVSGVPSLQVVLNSIFKAMLPLFHIALLVLFMVIIYAIIGLELFKGKMHKTCYFTGTDIVATVENEEPSPCARTGSGRRCTINGSECRGGWPGPNHGITHFDNFGFSMLTVYQCITMEGWTDVLYWVNDAIGNEWPWIYFVTLILLGSFFILNLVLGVLSGEFTKEREKAKSRGTFQKLREKQQLDEDLRGYMSWITQGEVMDVEDFREGKLSLDEGGSDTESLYEIAGLNKIIQFIRHWRQWNRIFRWKCHDIVKSKVFYWLVILIVALNTLSIASEHHNQPLWLTRLQDIANRVLLSLFTVEMLMKMYGLGLRQYFMSIFNRFDCFVVCSGILEILLVESGAMTPLGISVLRCIRLLRIFKITKYWTSLSNLVASLLNSIRSIASLLLLLFLFIVIFALLGMQLFGGRYDFEDTEVRRSNFDNFPQALISVFQVLTGEDWTSMMYNGIMAYGGPSYPGMLVCIYFIILFVCGNYILLNVFLAIAVDNLAEAESLTSAQKAKAEERKRRKMSKGLPDKSEEEKSMMAKKLEQKPKGEGIPTTAKLKIDEFESNVNEVKDPYPSADFPGDDEEDEPEIPLSPRPRPLAELQLKEKAVPIPEASSFFIFSPTNKIRVLCHRIVNATWFTNFILLFILLSSAALAAEDPIRADSMRNQILKHFDIGFTSVFTVEIVLKMTTYGAFLHKGSFCRNYFNMLDLLVVAVSLISMGLESSAISVVKILRVLRVLRPLRAINRAKGLKHVVQCMFVAISTIGNIVLVTTLLQFMFACIGVQLFKGKFFRCTDLSKMTEEECRGYYYVYKDGDPMQIELRRREWVHSDFHFDNVLSAMMSLFTVSTFEGWPQLLYKAIDSNEEDVGPIYNNRVEMAIFFIIYIILIAFFMMNIFVGFVIVTFQEQGETEYKNCELDKNQRQCVQYALKARPLRCYIPKNPYQYQVWYVVTSSYFEYLMFALIMLNTICLGMQHYNQSEQMNHISDILNVAFTIIFTLEMILKLMAFKARGYFGDPWNVFDFLIVIGSIIDVILSEIDTFLASSGGLYCLGGGCGNVDPDESARISSAFFRLFRVMRLIKLLSRAEGVRTLLWTFIKSFQALPYVALLIVMLFFIYAVIGMQMFGKIALVDGTQINRNNNFQTFPQAVLLLFRCATGEAWQEILLACSYGKLCDPESDYAPGEEYTCGTNFAYYYFISFYMLCAFLVINLFVAVIMDNFDYLTRDWSILGPHHLDEFKAIWAEYDPEAKGRIKHLDVVTLLRRIQPPLGFGKFCPHRVACKRLVGMNMPLNSDGTVTFNATLFALVRTALKIKTEGNFEQANEELRAIIKKIWKRTSMKLLDQVIPPIGDDEVTVGKFYATFLIQEHFRKFMKRQEEYYGYRPKKDIVQIQAGLRTIEEEAAPEIRRTVSGDLAAEEELERAMVEAAMEEGIFRRTGGLFGQVDNFLERTNSLPPVMASQRPLQFTEIEMEELESPVFLEDFHQDPRTNPLARANTNNANANVAYGNSNHSNSHVFSSVHYEREFPEETETSAIRGGALGQPCRALGPHSKPCVEKLKGLMTQRAMPRGQAPPAPCQCPRVESPMPEDRRSSTPGSLHEETPHSRSTGENTSRCSAPATTLLIQEALVRGGLGTLAADANFIMATGQALADACQMEPEEVEVMATELLKRREAPEGMASSLGCLNLGSSLGSLDQHQGSQKTLIPPRL</sequence>
<dbReference type="FunFam" id="1.10.238.10:FF:000063">
    <property type="entry name" value="Voltage-dependent N-type calcium channel subunit alpha"/>
    <property type="match status" value="1"/>
</dbReference>
<feature type="transmembrane region" description="Helical" evidence="23">
    <location>
        <begin position="92"/>
        <end position="112"/>
    </location>
</feature>
<dbReference type="InterPro" id="IPR014873">
    <property type="entry name" value="VDCC_a1su_IQ"/>
</dbReference>
<dbReference type="Proteomes" id="UP000028761">
    <property type="component" value="Chromosome 1"/>
</dbReference>
<keyword evidence="11" id="KW-0406">Ion transport</keyword>
<keyword evidence="14 20" id="KW-0325">Glycoprotein</keyword>
<evidence type="ECO:0000256" key="5">
    <source>
        <dbReference type="ARBA" id="ARBA00022692"/>
    </source>
</evidence>
<comment type="similarity">
    <text evidence="18">Belongs to the calcium channel alpha-1 subunit (TC 1.A.1.11) family. CACNA1S subfamily.</text>
</comment>
<dbReference type="InterPro" id="IPR002077">
    <property type="entry name" value="VDCCAlpha1"/>
</dbReference>
<dbReference type="FunFam" id="1.20.120.350:FF:000006">
    <property type="entry name" value="Voltage-dependent L-type calcium channel subunit alpha"/>
    <property type="match status" value="1"/>
</dbReference>
<evidence type="ECO:0000256" key="12">
    <source>
        <dbReference type="ARBA" id="ARBA00023136"/>
    </source>
</evidence>
<feature type="binding site" evidence="19">
    <location>
        <position position="292"/>
    </location>
    <ligand>
        <name>Ca(2+)</name>
        <dbReference type="ChEBI" id="CHEBI:29108"/>
    </ligand>
</feature>
<dbReference type="GeneID" id="101025213"/>
<dbReference type="Bgee" id="ENSPANG00000017271">
    <property type="expression patterns" value="Expressed in gastrocnemius and 8 other cell types or tissues"/>
</dbReference>
<dbReference type="PANTHER" id="PTHR45628">
    <property type="entry name" value="VOLTAGE-DEPENDENT CALCIUM CHANNEL TYPE A SUBUNIT ALPHA-1"/>
    <property type="match status" value="1"/>
</dbReference>
<feature type="region of interest" description="Disordered" evidence="22">
    <location>
        <begin position="1731"/>
        <end position="1780"/>
    </location>
</feature>
<feature type="compositionally biased region" description="Basic and acidic residues" evidence="22">
    <location>
        <begin position="1751"/>
        <end position="1768"/>
    </location>
</feature>
<dbReference type="FunFam" id="1.10.287.70:FF:000007">
    <property type="entry name" value="Voltage-dependent L-type calcium channel subunit alpha"/>
    <property type="match status" value="1"/>
</dbReference>
<dbReference type="GeneTree" id="ENSGT00940000158289"/>
<dbReference type="GO" id="GO:0030315">
    <property type="term" value="C:T-tubule"/>
    <property type="evidence" value="ECO:0007669"/>
    <property type="project" value="UniProtKB-SubCell"/>
</dbReference>
<feature type="transmembrane region" description="Helical" evidence="23">
    <location>
        <begin position="1122"/>
        <end position="1140"/>
    </location>
</feature>
<keyword evidence="7" id="KW-0677">Repeat</keyword>
<dbReference type="InterPro" id="IPR005446">
    <property type="entry name" value="VDCC_L_a1su"/>
</dbReference>
<keyword evidence="13" id="KW-1015">Disulfide bond</keyword>
<dbReference type="Pfam" id="PF16905">
    <property type="entry name" value="GPHH"/>
    <property type="match status" value="1"/>
</dbReference>
<evidence type="ECO:0000256" key="14">
    <source>
        <dbReference type="ARBA" id="ARBA00023180"/>
    </source>
</evidence>
<evidence type="ECO:0000256" key="4">
    <source>
        <dbReference type="ARBA" id="ARBA00022673"/>
    </source>
</evidence>
<dbReference type="FunFam" id="1.20.120.350:FF:000040">
    <property type="entry name" value="Voltage-dependent L-type calcium channel subunit alpha"/>
    <property type="match status" value="1"/>
</dbReference>
<dbReference type="PRINTS" id="PR01630">
    <property type="entry name" value="LVDCCALPHA1"/>
</dbReference>
<keyword evidence="8 19" id="KW-0106">Calcium</keyword>
<dbReference type="PRINTS" id="PR00167">
    <property type="entry name" value="CACHANNEL"/>
</dbReference>
<feature type="compositionally biased region" description="Basic and acidic residues" evidence="22">
    <location>
        <begin position="690"/>
        <end position="711"/>
    </location>
</feature>
<dbReference type="FunFam" id="1.20.120.350:FF:000010">
    <property type="entry name" value="Voltage-dependent L-type calcium channel subunit alpha"/>
    <property type="match status" value="1"/>
</dbReference>
<dbReference type="GO" id="GO:0005891">
    <property type="term" value="C:voltage-gated calcium channel complex"/>
    <property type="evidence" value="ECO:0007669"/>
    <property type="project" value="InterPro"/>
</dbReference>
<comment type="function">
    <text evidence="21">Voltage-sensitive calcium channels (VSCC) mediate the entry of calcium ions into excitable cells and are also involved in a variety of calcium-dependent processes, including muscle contraction, hormone or neurotransmitter release, gene expression, cell motility, cell division and cell death.</text>
</comment>
<reference evidence="25 26" key="1">
    <citation type="submission" date="2012-03" db="EMBL/GenBank/DDBJ databases">
        <title>Whole Genome Assembly of Papio anubis.</title>
        <authorList>
            <person name="Liu Y.L."/>
            <person name="Abraham K.A."/>
            <person name="Akbar H.A."/>
            <person name="Ali S.A."/>
            <person name="Anosike U.A."/>
            <person name="Aqrawi P.A."/>
            <person name="Arias F.A."/>
            <person name="Attaway T.A."/>
            <person name="Awwad R.A."/>
            <person name="Babu C.B."/>
            <person name="Bandaranaike D.B."/>
            <person name="Battles P.B."/>
            <person name="Bell A.B."/>
            <person name="Beltran B.B."/>
            <person name="Berhane-Mersha D.B."/>
            <person name="Bess C.B."/>
            <person name="Bickham C.B."/>
            <person name="Bolden T.B."/>
            <person name="Carter K.C."/>
            <person name="Chau D.C."/>
            <person name="Chavez A.C."/>
            <person name="Clerc-Blankenburg K.C."/>
            <person name="Coyle M.C."/>
            <person name="Dao M.D."/>
            <person name="Davila M.L.D."/>
            <person name="Davy-Carroll L.D."/>
            <person name="Denson S.D."/>
            <person name="Dinh H.D."/>
            <person name="Fernandez S.F."/>
            <person name="Fernando P.F."/>
            <person name="Forbes L.F."/>
            <person name="Francis C.F."/>
            <person name="Francisco L.F."/>
            <person name="Fu Q.F."/>
            <person name="Garcia-Iii R.G."/>
            <person name="Garrett T.G."/>
            <person name="Gross S.G."/>
            <person name="Gubbala S.G."/>
            <person name="Hirani K.H."/>
            <person name="Hogues M.H."/>
            <person name="Hollins B.H."/>
            <person name="Jackson L.J."/>
            <person name="Javaid M.J."/>
            <person name="Jhangiani S.J."/>
            <person name="Johnson A.J."/>
            <person name="Johnson B.J."/>
            <person name="Jones J.J."/>
            <person name="Joshi V.J."/>
            <person name="Kalu J.K."/>
            <person name="Khan N.K."/>
            <person name="Korchina V.K."/>
            <person name="Kovar C.K."/>
            <person name="Lago L.L."/>
            <person name="Lara F.L."/>
            <person name="Le T.-K.L."/>
            <person name="Lee S.L."/>
            <person name="Legall-Iii F.L."/>
            <person name="Lemon S.L."/>
            <person name="Liu J.L."/>
            <person name="Liu Y.-S.L."/>
            <person name="Liyanage D.L."/>
            <person name="Lopez J.L."/>
            <person name="Lorensuhewa L.L."/>
            <person name="Mata R.M."/>
            <person name="Mathew T.M."/>
            <person name="Mercado C.M."/>
            <person name="Mercado I.M."/>
            <person name="Morales K.M."/>
            <person name="Morgan M.M."/>
            <person name="Munidasa M.M."/>
            <person name="Ngo D.N."/>
            <person name="Nguyen L.N."/>
            <person name="Nguyen T.N."/>
            <person name="Nguyen N.N."/>
            <person name="Obregon M.O."/>
            <person name="Okwuonu G.O."/>
            <person name="Ongeri F.O."/>
            <person name="Onwere C.O."/>
            <person name="Osifeso I.O."/>
            <person name="Parra A.P."/>
            <person name="Patil S.P."/>
            <person name="Perez A.P."/>
            <person name="Perez Y.P."/>
            <person name="Pham C.P."/>
            <person name="Pu L.-L.P."/>
            <person name="Puazo M.P."/>
            <person name="Quiroz J.Q."/>
            <person name="Rouhana J.R."/>
            <person name="Ruiz M.R."/>
            <person name="Ruiz S.-J.R."/>
            <person name="Saada N.S."/>
            <person name="Santibanez J.S."/>
            <person name="Scheel M.S."/>
            <person name="Schneider B.S."/>
            <person name="Simmons D.S."/>
            <person name="Sisson I.S."/>
            <person name="Tang L.-Y.T."/>
            <person name="Thornton R.T."/>
            <person name="Tisius J.T."/>
            <person name="Toledanes G.T."/>
            <person name="Trejos Z.T."/>
            <person name="Usmani K.U."/>
            <person name="Varghese R.V."/>
            <person name="Vattathil S.V."/>
            <person name="Vee V.V."/>
            <person name="Walker D.W."/>
            <person name="Weissenberger G.W."/>
            <person name="White C.W."/>
            <person name="Williams A.W."/>
            <person name="Woodworth J.W."/>
            <person name="Wright R.W."/>
            <person name="Zhu Y.Z."/>
            <person name="Han Y.H."/>
            <person name="Newsham I.N."/>
            <person name="Nazareth L.N."/>
            <person name="Worley K.W."/>
            <person name="Muzny D.M."/>
            <person name="Rogers J.R."/>
            <person name="Gibbs R.G."/>
        </authorList>
    </citation>
    <scope>NUCLEOTIDE SEQUENCE [LARGE SCALE GENOMIC DNA]</scope>
</reference>
<dbReference type="HOGENOM" id="CLU_000540_0_2_1"/>
<evidence type="ECO:0000256" key="6">
    <source>
        <dbReference type="ARBA" id="ARBA00022723"/>
    </source>
</evidence>
<feature type="transmembrane region" description="Helical" evidence="23">
    <location>
        <begin position="1266"/>
        <end position="1284"/>
    </location>
</feature>
<comment type="subcellular location">
    <subcellularLocation>
        <location evidence="17">Cell membrane</location>
        <location evidence="17">Sarcolemma</location>
        <location evidence="17">T-tubule</location>
        <topology evidence="17">Multi-pass membrane protein</topology>
    </subcellularLocation>
    <subcellularLocation>
        <location evidence="21">Membrane</location>
        <topology evidence="21">Multi-pass membrane protein</topology>
    </subcellularLocation>
</comment>
<evidence type="ECO:0000256" key="15">
    <source>
        <dbReference type="ARBA" id="ARBA00023303"/>
    </source>
</evidence>
<keyword evidence="6 19" id="KW-0479">Metal-binding</keyword>
<evidence type="ECO:0000313" key="26">
    <source>
        <dbReference type="Proteomes" id="UP000028761"/>
    </source>
</evidence>
<dbReference type="SMART" id="SM01062">
    <property type="entry name" value="Ca_chan_IQ"/>
    <property type="match status" value="1"/>
</dbReference>
<dbReference type="InterPro" id="IPR050599">
    <property type="entry name" value="VDCC_alpha-1_subunit"/>
</dbReference>
<keyword evidence="4 21" id="KW-0107">Calcium channel</keyword>
<feature type="transmembrane region" description="Helical" evidence="23">
    <location>
        <begin position="433"/>
        <end position="450"/>
    </location>
</feature>
<dbReference type="Gene3D" id="6.10.250.2500">
    <property type="match status" value="1"/>
</dbReference>
<dbReference type="FunFam" id="1.20.120.350:FF:000001">
    <property type="entry name" value="Voltage-dependent L-type calcium channel subunit alpha"/>
    <property type="match status" value="1"/>
</dbReference>
<evidence type="ECO:0000256" key="22">
    <source>
        <dbReference type="SAM" id="MobiDB-lite"/>
    </source>
</evidence>
<evidence type="ECO:0000256" key="21">
    <source>
        <dbReference type="RuleBase" id="RU003808"/>
    </source>
</evidence>
<feature type="transmembrane region" description="Helical" evidence="23">
    <location>
        <begin position="55"/>
        <end position="72"/>
    </location>
</feature>
<evidence type="ECO:0000256" key="23">
    <source>
        <dbReference type="SAM" id="Phobius"/>
    </source>
</evidence>
<feature type="region of interest" description="Disordered" evidence="22">
    <location>
        <begin position="675"/>
        <end position="717"/>
    </location>
</feature>
<evidence type="ECO:0000256" key="19">
    <source>
        <dbReference type="PIRSR" id="PIRSR602077-1"/>
    </source>
</evidence>
<feature type="binding site" evidence="19">
    <location>
        <position position="614"/>
    </location>
    <ligand>
        <name>Ca(2+)</name>
        <dbReference type="ChEBI" id="CHEBI:29108"/>
    </ligand>
</feature>
<feature type="transmembrane region" description="Helical" evidence="23">
    <location>
        <begin position="470"/>
        <end position="488"/>
    </location>
</feature>
<comment type="catalytic activity">
    <reaction evidence="16">
        <text>Ca(2+)(in) = Ca(2+)(out)</text>
        <dbReference type="Rhea" id="RHEA:29671"/>
        <dbReference type="ChEBI" id="CHEBI:29108"/>
    </reaction>
</comment>
<dbReference type="ExpressionAtlas" id="A0A096N134">
    <property type="expression patterns" value="baseline"/>
</dbReference>
<feature type="domain" description="Voltage-dependent calcium channel alpha-1 subunit IQ" evidence="24">
    <location>
        <begin position="1515"/>
        <end position="1548"/>
    </location>
</feature>
<feature type="binding site" evidence="19">
    <location>
        <position position="1014"/>
    </location>
    <ligand>
        <name>Ca(2+)</name>
        <dbReference type="ChEBI" id="CHEBI:29108"/>
    </ligand>
</feature>
<dbReference type="Ensembl" id="ENSPANT00000020652.3">
    <property type="protein sequence ID" value="ENSPANP00000005976.2"/>
    <property type="gene ID" value="ENSPANG00000017271.4"/>
</dbReference>
<feature type="transmembrane region" description="Helical" evidence="23">
    <location>
        <begin position="562"/>
        <end position="581"/>
    </location>
</feature>
<feature type="transmembrane region" description="Helical" evidence="23">
    <location>
        <begin position="124"/>
        <end position="145"/>
    </location>
</feature>
<keyword evidence="12 23" id="KW-0472">Membrane</keyword>
<dbReference type="InterPro" id="IPR031649">
    <property type="entry name" value="GPHH_dom"/>
</dbReference>
<dbReference type="FunFam" id="1.10.287.70:FF:000009">
    <property type="entry name" value="Voltage-dependent L-type calcium channel subunit alpha"/>
    <property type="match status" value="1"/>
</dbReference>
<keyword evidence="10 23" id="KW-1133">Transmembrane helix</keyword>
<feature type="transmembrane region" description="Helical" evidence="23">
    <location>
        <begin position="837"/>
        <end position="858"/>
    </location>
</feature>
<reference evidence="25" key="2">
    <citation type="submission" date="2025-08" db="UniProtKB">
        <authorList>
            <consortium name="Ensembl"/>
        </authorList>
    </citation>
    <scope>IDENTIFICATION</scope>
</reference>
<dbReference type="GO" id="GO:0006936">
    <property type="term" value="P:muscle contraction"/>
    <property type="evidence" value="ECO:0007669"/>
    <property type="project" value="UniProtKB-ARBA"/>
</dbReference>
<evidence type="ECO:0000256" key="17">
    <source>
        <dbReference type="ARBA" id="ARBA00037842"/>
    </source>
</evidence>
<dbReference type="Pfam" id="PF00520">
    <property type="entry name" value="Ion_trans"/>
    <property type="match status" value="4"/>
</dbReference>
<evidence type="ECO:0000313" key="25">
    <source>
        <dbReference type="Ensembl" id="ENSPANP00000005976.2"/>
    </source>
</evidence>
<feature type="compositionally biased region" description="Polar residues" evidence="22">
    <location>
        <begin position="1769"/>
        <end position="1780"/>
    </location>
</feature>
<feature type="transmembrane region" description="Helical" evidence="23">
    <location>
        <begin position="916"/>
        <end position="946"/>
    </location>
</feature>
<evidence type="ECO:0000256" key="11">
    <source>
        <dbReference type="ARBA" id="ARBA00023065"/>
    </source>
</evidence>
<keyword evidence="2" id="KW-0597">Phosphoprotein</keyword>
<dbReference type="KEGG" id="panu:101025213"/>
<dbReference type="Pfam" id="PF08763">
    <property type="entry name" value="Ca_chan_IQ"/>
    <property type="match status" value="1"/>
</dbReference>
<feature type="region of interest" description="Disordered" evidence="22">
    <location>
        <begin position="731"/>
        <end position="756"/>
    </location>
</feature>
<dbReference type="RefSeq" id="XP_003893378.2">
    <property type="nucleotide sequence ID" value="XM_003893329.4"/>
</dbReference>
<name>A0A096N134_PAPAN</name>
<protein>
    <recommendedName>
        <fullName evidence="21">Voltage-dependent L-type calcium channel subunit alpha</fullName>
    </recommendedName>
</protein>
<keyword evidence="1" id="KW-0813">Transport</keyword>
<evidence type="ECO:0000256" key="13">
    <source>
        <dbReference type="ARBA" id="ARBA00023157"/>
    </source>
</evidence>
<keyword evidence="9 21" id="KW-0851">Voltage-gated channel</keyword>
<feature type="glycosylation site" description="N-linked (GlcNAc...) asparagine" evidence="20">
    <location>
        <position position="79"/>
    </location>
</feature>
<feature type="transmembrane region" description="Helical" evidence="23">
    <location>
        <begin position="196"/>
        <end position="218"/>
    </location>
</feature>
<keyword evidence="26" id="KW-1185">Reference proteome</keyword>
<keyword evidence="15" id="KW-0407">Ion channel</keyword>
<dbReference type="PANTHER" id="PTHR45628:SF9">
    <property type="entry name" value="VOLTAGE-DEPENDENT L-TYPE CALCIUM CHANNEL SUBUNIT ALPHA-1S"/>
    <property type="match status" value="1"/>
</dbReference>
<dbReference type="FunFam" id="1.10.287.70:FF:000021">
    <property type="entry name" value="Voltage-dependent L-type calcium channel subunit alpha"/>
    <property type="match status" value="1"/>
</dbReference>
<gene>
    <name evidence="25" type="primary">CACNA1S</name>
</gene>
<dbReference type="InterPro" id="IPR027359">
    <property type="entry name" value="Volt_channel_dom_sf"/>
</dbReference>
<feature type="transmembrane region" description="Helical" evidence="23">
    <location>
        <begin position="634"/>
        <end position="661"/>
    </location>
</feature>
<evidence type="ECO:0000256" key="10">
    <source>
        <dbReference type="ARBA" id="ARBA00022989"/>
    </source>
</evidence>
<feature type="transmembrane region" description="Helical" evidence="23">
    <location>
        <begin position="1357"/>
        <end position="1381"/>
    </location>
</feature>
<evidence type="ECO:0000256" key="9">
    <source>
        <dbReference type="ARBA" id="ARBA00022882"/>
    </source>
</evidence>
<dbReference type="Gene3D" id="1.20.120.350">
    <property type="entry name" value="Voltage-gated potassium channels. Chain C"/>
    <property type="match status" value="4"/>
</dbReference>
<evidence type="ECO:0000256" key="16">
    <source>
        <dbReference type="ARBA" id="ARBA00036634"/>
    </source>
</evidence>
<feature type="transmembrane region" description="Helical" evidence="23">
    <location>
        <begin position="1152"/>
        <end position="1170"/>
    </location>
</feature>
<feature type="glycosylation site" description="N-linked (GlcNAc...) asparagine" evidence="20">
    <location>
        <position position="257"/>
    </location>
</feature>
<dbReference type="SUPFAM" id="SSF81324">
    <property type="entry name" value="Voltage-gated potassium channels"/>
    <property type="match status" value="4"/>
</dbReference>
<dbReference type="GO" id="GO:0008331">
    <property type="term" value="F:high voltage-gated calcium channel activity"/>
    <property type="evidence" value="ECO:0007669"/>
    <property type="project" value="TreeGrafter"/>
</dbReference>
<evidence type="ECO:0000256" key="18">
    <source>
        <dbReference type="ARBA" id="ARBA00061374"/>
    </source>
</evidence>
<dbReference type="PRINTS" id="PR01634">
    <property type="entry name" value="LVDCCALPHA1S"/>
</dbReference>
<dbReference type="CTD" id="779"/>
<feature type="region of interest" description="Disordered" evidence="22">
    <location>
        <begin position="1"/>
        <end position="23"/>
    </location>
</feature>